<evidence type="ECO:0000313" key="2">
    <source>
        <dbReference type="Proteomes" id="UP001215461"/>
    </source>
</evidence>
<proteinExistence type="predicted"/>
<gene>
    <name evidence="1" type="ORF">G9403_10575</name>
</gene>
<sequence length="339" mass="39319">MSRVYNNYHIDENEQFSFENLIDELVDYFGLTAETVTGSEGAEYQNYIEFPNYSDYSMEDIEFVLNLFDIPFLDNLDDFNYSKTVPYDSSIKSKVQSLPQELQSLFEYSDNKKFITLPSEEEVRKLAYDLFSETGVPSGTMYEEESDNFPEAMKLSSYDPYDDFVDMAHDILVDIKTTSEGIRHLEEQYNLATEPIIKKALILAAFSMVESYVISLAENFIPSFVIQDDNLCKFVNKSIQDKLHTKAGREKLRKSFAPNDFPEEKNIPYHYVVRNPLAHNIQTGDIVGDKITFLTNTDNMKKYSIKKIFEDLFNYVEKYKESINEIIKANLTRDRGLSS</sequence>
<protein>
    <submittedName>
        <fullName evidence="1">Uncharacterized protein</fullName>
    </submittedName>
</protein>
<organism evidence="1 2">
    <name type="scientific">Weissella paramesenteroides</name>
    <name type="common">Leuconostoc paramesenteroides</name>
    <dbReference type="NCBI Taxonomy" id="1249"/>
    <lineage>
        <taxon>Bacteria</taxon>
        <taxon>Bacillati</taxon>
        <taxon>Bacillota</taxon>
        <taxon>Bacilli</taxon>
        <taxon>Lactobacillales</taxon>
        <taxon>Lactobacillaceae</taxon>
        <taxon>Weissella</taxon>
    </lineage>
</organism>
<dbReference type="Proteomes" id="UP001215461">
    <property type="component" value="Unassembled WGS sequence"/>
</dbReference>
<accession>A0ABD4XLU8</accession>
<name>A0ABD4XLU8_WEIPA</name>
<evidence type="ECO:0000313" key="1">
    <source>
        <dbReference type="EMBL" id="MDF8372056.1"/>
    </source>
</evidence>
<dbReference type="RefSeq" id="WP_259703987.1">
    <property type="nucleotide sequence ID" value="NZ_CP192271.1"/>
</dbReference>
<reference evidence="1 2" key="1">
    <citation type="submission" date="2020-03" db="EMBL/GenBank/DDBJ databases">
        <title>Comparative genomics of Weissella paramesenteroides.</title>
        <authorList>
            <person name="Kant R."/>
            <person name="Takala T."/>
            <person name="Saris P."/>
        </authorList>
    </citation>
    <scope>NUCLEOTIDE SEQUENCE [LARGE SCALE GENOMIC DNA]</scope>
    <source>
        <strain evidence="1 2">SJ27-4</strain>
    </source>
</reference>
<dbReference type="EMBL" id="JAANXN010000021">
    <property type="protein sequence ID" value="MDF8372056.1"/>
    <property type="molecule type" value="Genomic_DNA"/>
</dbReference>
<dbReference type="AlphaFoldDB" id="A0ABD4XLU8"/>
<comment type="caution">
    <text evidence="1">The sequence shown here is derived from an EMBL/GenBank/DDBJ whole genome shotgun (WGS) entry which is preliminary data.</text>
</comment>